<dbReference type="RefSeq" id="WP_005534543.1">
    <property type="nucleotide sequence ID" value="NZ_BAABDY010000003.1"/>
</dbReference>
<comment type="caution">
    <text evidence="2">The sequence shown here is derived from an EMBL/GenBank/DDBJ whole genome shotgun (WGS) entry which is preliminary data.</text>
</comment>
<dbReference type="Pfam" id="PF05787">
    <property type="entry name" value="PhoX"/>
    <property type="match status" value="1"/>
</dbReference>
<name>A0ABU2EYA0_HALAR</name>
<dbReference type="PANTHER" id="PTHR35399:SF2">
    <property type="entry name" value="DUF839 DOMAIN-CONTAINING PROTEIN"/>
    <property type="match status" value="1"/>
</dbReference>
<proteinExistence type="predicted"/>
<gene>
    <name evidence="2" type="ORF">NC662_06005</name>
</gene>
<evidence type="ECO:0000256" key="1">
    <source>
        <dbReference type="SAM" id="MobiDB-lite"/>
    </source>
</evidence>
<reference evidence="2 3" key="1">
    <citation type="submission" date="2022-06" db="EMBL/GenBank/DDBJ databases">
        <title>Haloarcula sp. a new haloarchaeum isolate from saline soil.</title>
        <authorList>
            <person name="Strakova D."/>
            <person name="Galisteo C."/>
            <person name="Sanchez-Porro C."/>
            <person name="Ventosa A."/>
        </authorList>
    </citation>
    <scope>NUCLEOTIDE SEQUENCE [LARGE SCALE GENOMIC DNA]</scope>
    <source>
        <strain evidence="2 3">JCM 15760</strain>
    </source>
</reference>
<sequence>MVEFTRRQVLSKSVAAALGASVIGVASGEEVDESDTPGAPSVKGELKRFSTTAFGAEVTGPFVFQNGSLLYSLQHPEAENPEPFDTAGIGYFSGFQFELDGTNDDFDELSTPQTEAEQRQVRSGNGEYEILAHGRDEINSGEERLGVTQTPDGTDITLDNFEGTQYGAAGTNPDCNQFVPTDEDGTEGYLFTNWENSPGNISRIPLRQTSDGEWEADLEDAINIANTEPFREIGGTRINCYGDLSPWGTMISSEENYAHPRVSLTNQVGDIVDAGTGKGRIGGCQFWNRPNPTGIQSAVDDYYGDEAWSIQGYWALDGVEFLAYYLGSEQSDQNSNSNSTEPISDTYPNPYRYGYHVDFREPTADPPQPVKYYVMGRASWEAPNIQADEQTVYMCSDGDSKGIYKFVADEVIPEYDDPMEVSGTLYAPKITNPQADASTVGTRKSPAEYSLDIEWIPLGSASNAEIEEWIAEYDDITQSDYLRAHAESDWVEDREAALEEADREVIENGNQNYITNEEIVEWADQYYAKGPDNVDEELRRVPFLETRAAAKEIGASIEFNKAEGVDSKDGAGPGDPVYFGISEFNDDLANDTGDIQMDRVDGGVVYRGVLESDYNISTLEPVIVGPDFTDEPEDADDALRNVDNVYVMDDGRVLCCEDGFGGPARSYPNDGLYIYEPEPEEESERNENGGNDNNGNGNGNNGNGNGNNGNGTNS</sequence>
<evidence type="ECO:0000313" key="2">
    <source>
        <dbReference type="EMBL" id="MDS0253274.1"/>
    </source>
</evidence>
<keyword evidence="3" id="KW-1185">Reference proteome</keyword>
<feature type="compositionally biased region" description="Gly residues" evidence="1">
    <location>
        <begin position="696"/>
        <end position="714"/>
    </location>
</feature>
<evidence type="ECO:0000313" key="3">
    <source>
        <dbReference type="Proteomes" id="UP001248536"/>
    </source>
</evidence>
<dbReference type="PANTHER" id="PTHR35399">
    <property type="entry name" value="SLR8030 PROTEIN"/>
    <property type="match status" value="1"/>
</dbReference>
<protein>
    <submittedName>
        <fullName evidence="2">PhoX family protein</fullName>
    </submittedName>
</protein>
<accession>A0ABU2EYA0</accession>
<dbReference type="EMBL" id="JAMQCP010000001">
    <property type="protein sequence ID" value="MDS0253274.1"/>
    <property type="molecule type" value="Genomic_DNA"/>
</dbReference>
<organism evidence="2 3">
    <name type="scientific">Haloarcula argentinensis</name>
    <dbReference type="NCBI Taxonomy" id="43776"/>
    <lineage>
        <taxon>Archaea</taxon>
        <taxon>Methanobacteriati</taxon>
        <taxon>Methanobacteriota</taxon>
        <taxon>Stenosarchaea group</taxon>
        <taxon>Halobacteria</taxon>
        <taxon>Halobacteriales</taxon>
        <taxon>Haloarculaceae</taxon>
        <taxon>Haloarcula</taxon>
    </lineage>
</organism>
<dbReference type="Proteomes" id="UP001248536">
    <property type="component" value="Unassembled WGS sequence"/>
</dbReference>
<feature type="region of interest" description="Disordered" evidence="1">
    <location>
        <begin position="666"/>
        <end position="714"/>
    </location>
</feature>
<dbReference type="InterPro" id="IPR008557">
    <property type="entry name" value="PhoX"/>
</dbReference>